<feature type="compositionally biased region" description="Polar residues" evidence="12">
    <location>
        <begin position="189"/>
        <end position="209"/>
    </location>
</feature>
<keyword evidence="7" id="KW-0805">Transcription regulation</keyword>
<evidence type="ECO:0000256" key="9">
    <source>
        <dbReference type="ARBA" id="ARBA00023163"/>
    </source>
</evidence>
<feature type="region of interest" description="Disordered" evidence="12">
    <location>
        <begin position="489"/>
        <end position="584"/>
    </location>
</feature>
<proteinExistence type="inferred from homology"/>
<dbReference type="InterPro" id="IPR036236">
    <property type="entry name" value="Znf_C2H2_sf"/>
</dbReference>
<dbReference type="Pfam" id="PF00096">
    <property type="entry name" value="zf-C2H2"/>
    <property type="match status" value="2"/>
</dbReference>
<dbReference type="InterPro" id="IPR013087">
    <property type="entry name" value="Znf_C2H2_type"/>
</dbReference>
<dbReference type="Gene3D" id="3.30.160.60">
    <property type="entry name" value="Classic Zinc Finger"/>
    <property type="match status" value="2"/>
</dbReference>
<feature type="compositionally biased region" description="Low complexity" evidence="12">
    <location>
        <begin position="553"/>
        <end position="564"/>
    </location>
</feature>
<evidence type="ECO:0000256" key="6">
    <source>
        <dbReference type="ARBA" id="ARBA00022833"/>
    </source>
</evidence>
<protein>
    <recommendedName>
        <fullName evidence="13">C2H2-type domain-containing protein</fullName>
    </recommendedName>
</protein>
<feature type="domain" description="C2H2-type" evidence="13">
    <location>
        <begin position="344"/>
        <end position="372"/>
    </location>
</feature>
<keyword evidence="3" id="KW-0479">Metal-binding</keyword>
<evidence type="ECO:0000313" key="15">
    <source>
        <dbReference type="Proteomes" id="UP000261620"/>
    </source>
</evidence>
<sequence>MLTSVQDKGGSVTQCQAKLLWKPIPPLLPESQTKTKDQSCQTEEQNSTGSHGVCVEPGDPPLLQQPLQTSKSGIQQIIECFRSGTSQLKHMLLREVDTIFECKLCRSLFRGLPNLITHKEYYCLSRLPEPDGPSGDDRQSIAMKDLLDAIYPRVDRPDYVVRLEPIQTSTKAVFQYLTTEEELARYPSHTPSQPGGPENHSSPGHNQGQRRSEAEEEPKNEQTQREDEGSTSGVEDVTISCCLCGQDFNSRRSIRRHCRKMHQTKLEELRKFTETRTVPTSLLSMVKVRNDSCFLCLKTFATKANVRRHFDEVHRGLRRDTITPSIASRPGQSFSLESSNTASCRCTLCKRNYSSQLMLKRHMRIVHKMTTTTSSSSSRGGNTCATGMPTKMTKLSVGFDFKQLFCKLCKRQFSSRQNLTKHIELHTDGNDIFIKFYRCPLCRYESRRKRDVLRHVTVVHKKSSAYLAKIMPKLESRAVKRLAEVVLNSSNPSKRTSSSVKEEVNGRQASSSSSSSSSSSPSPPQERQQTHQHRPSSPPLTRRSEKHMHQRNSSSTTSPSIQTPHTRRHEAQSESSGTASSSTEVRVTKNFSLHACDQCGRAFAKKLYLESHKRSHRNAATVAASRRKGVSTRSKSLAW</sequence>
<evidence type="ECO:0000256" key="11">
    <source>
        <dbReference type="PROSITE-ProRule" id="PRU00042"/>
    </source>
</evidence>
<dbReference type="GO" id="GO:0008270">
    <property type="term" value="F:zinc ion binding"/>
    <property type="evidence" value="ECO:0007669"/>
    <property type="project" value="UniProtKB-KW"/>
</dbReference>
<dbReference type="SMART" id="SM00355">
    <property type="entry name" value="ZnF_C2H2"/>
    <property type="match status" value="7"/>
</dbReference>
<dbReference type="Ensembl" id="ENSMMOT00000002962.1">
    <property type="protein sequence ID" value="ENSMMOP00000002917.1"/>
    <property type="gene ID" value="ENSMMOG00000002346.1"/>
</dbReference>
<feature type="domain" description="C2H2-type" evidence="13">
    <location>
        <begin position="404"/>
        <end position="431"/>
    </location>
</feature>
<name>A0A3Q3VVL1_MOLML</name>
<dbReference type="InterPro" id="IPR041697">
    <property type="entry name" value="Znf-C2H2_11"/>
</dbReference>
<dbReference type="PROSITE" id="PS50157">
    <property type="entry name" value="ZINC_FINGER_C2H2_2"/>
    <property type="match status" value="5"/>
</dbReference>
<feature type="domain" description="C2H2-type" evidence="13">
    <location>
        <begin position="239"/>
        <end position="267"/>
    </location>
</feature>
<dbReference type="STRING" id="94237.ENSMMOP00000002917"/>
<keyword evidence="15" id="KW-1185">Reference proteome</keyword>
<reference evidence="14" key="1">
    <citation type="submission" date="2025-08" db="UniProtKB">
        <authorList>
            <consortium name="Ensembl"/>
        </authorList>
    </citation>
    <scope>IDENTIFICATION</scope>
</reference>
<dbReference type="GO" id="GO:0005634">
    <property type="term" value="C:nucleus"/>
    <property type="evidence" value="ECO:0007669"/>
    <property type="project" value="UniProtKB-SubCell"/>
</dbReference>
<evidence type="ECO:0000259" key="13">
    <source>
        <dbReference type="PROSITE" id="PS50157"/>
    </source>
</evidence>
<reference evidence="14" key="2">
    <citation type="submission" date="2025-09" db="UniProtKB">
        <authorList>
            <consortium name="Ensembl"/>
        </authorList>
    </citation>
    <scope>IDENTIFICATION</scope>
</reference>
<organism evidence="14 15">
    <name type="scientific">Mola mola</name>
    <name type="common">Ocean sunfish</name>
    <name type="synonym">Tetraodon mola</name>
    <dbReference type="NCBI Taxonomy" id="94237"/>
    <lineage>
        <taxon>Eukaryota</taxon>
        <taxon>Metazoa</taxon>
        <taxon>Chordata</taxon>
        <taxon>Craniata</taxon>
        <taxon>Vertebrata</taxon>
        <taxon>Euteleostomi</taxon>
        <taxon>Actinopterygii</taxon>
        <taxon>Neopterygii</taxon>
        <taxon>Teleostei</taxon>
        <taxon>Neoteleostei</taxon>
        <taxon>Acanthomorphata</taxon>
        <taxon>Eupercaria</taxon>
        <taxon>Tetraodontiformes</taxon>
        <taxon>Molidae</taxon>
        <taxon>Mola</taxon>
    </lineage>
</organism>
<feature type="compositionally biased region" description="Basic and acidic residues" evidence="12">
    <location>
        <begin position="210"/>
        <end position="228"/>
    </location>
</feature>
<feature type="compositionally biased region" description="Low complexity" evidence="12">
    <location>
        <begin position="573"/>
        <end position="584"/>
    </location>
</feature>
<dbReference type="SUPFAM" id="SSF57667">
    <property type="entry name" value="beta-beta-alpha zinc fingers"/>
    <property type="match status" value="2"/>
</dbReference>
<feature type="compositionally biased region" description="Polar residues" evidence="12">
    <location>
        <begin position="38"/>
        <end position="50"/>
    </location>
</feature>
<evidence type="ECO:0000256" key="7">
    <source>
        <dbReference type="ARBA" id="ARBA00023015"/>
    </source>
</evidence>
<feature type="region of interest" description="Disordered" evidence="12">
    <location>
        <begin position="23"/>
        <end position="66"/>
    </location>
</feature>
<dbReference type="Pfam" id="PF16622">
    <property type="entry name" value="zf-C2H2_11"/>
    <property type="match status" value="1"/>
</dbReference>
<keyword evidence="10" id="KW-0539">Nucleus</keyword>
<dbReference type="GO" id="GO:0003677">
    <property type="term" value="F:DNA binding"/>
    <property type="evidence" value="ECO:0007669"/>
    <property type="project" value="UniProtKB-KW"/>
</dbReference>
<feature type="domain" description="C2H2-type" evidence="13">
    <location>
        <begin position="291"/>
        <end position="319"/>
    </location>
</feature>
<evidence type="ECO:0000256" key="12">
    <source>
        <dbReference type="SAM" id="MobiDB-lite"/>
    </source>
</evidence>
<accession>A0A3Q3VVL1</accession>
<keyword evidence="6" id="KW-0862">Zinc</keyword>
<dbReference type="OMA" id="SSCICHE"/>
<feature type="compositionally biased region" description="Low complexity" evidence="12">
    <location>
        <begin position="489"/>
        <end position="499"/>
    </location>
</feature>
<evidence type="ECO:0000256" key="10">
    <source>
        <dbReference type="ARBA" id="ARBA00023242"/>
    </source>
</evidence>
<keyword evidence="9" id="KW-0804">Transcription</keyword>
<dbReference type="PANTHER" id="PTHR21020:SF0">
    <property type="entry name" value="ZINC FINGER PROTEIN 800"/>
    <property type="match status" value="1"/>
</dbReference>
<evidence type="ECO:0000256" key="8">
    <source>
        <dbReference type="ARBA" id="ARBA00023125"/>
    </source>
</evidence>
<comment type="subcellular location">
    <subcellularLocation>
        <location evidence="1">Nucleus</location>
    </subcellularLocation>
</comment>
<feature type="region of interest" description="Disordered" evidence="12">
    <location>
        <begin position="614"/>
        <end position="639"/>
    </location>
</feature>
<evidence type="ECO:0000256" key="3">
    <source>
        <dbReference type="ARBA" id="ARBA00022723"/>
    </source>
</evidence>
<keyword evidence="8" id="KW-0238">DNA-binding</keyword>
<feature type="domain" description="C2H2-type" evidence="13">
    <location>
        <begin position="594"/>
        <end position="621"/>
    </location>
</feature>
<evidence type="ECO:0000313" key="14">
    <source>
        <dbReference type="Ensembl" id="ENSMMOP00000002917.1"/>
    </source>
</evidence>
<dbReference type="AlphaFoldDB" id="A0A3Q3VVL1"/>
<comment type="similarity">
    <text evidence="2">Belongs to the krueppel C2H2-type zinc-finger protein family.</text>
</comment>
<keyword evidence="5 11" id="KW-0863">Zinc-finger</keyword>
<dbReference type="PANTHER" id="PTHR21020">
    <property type="entry name" value="ZINC FINGER PROTEIN 800"/>
    <property type="match status" value="1"/>
</dbReference>
<dbReference type="InterPro" id="IPR039149">
    <property type="entry name" value="ZNF800"/>
</dbReference>
<evidence type="ECO:0000256" key="4">
    <source>
        <dbReference type="ARBA" id="ARBA00022737"/>
    </source>
</evidence>
<feature type="region of interest" description="Disordered" evidence="12">
    <location>
        <begin position="186"/>
        <end position="232"/>
    </location>
</feature>
<keyword evidence="4" id="KW-0677">Repeat</keyword>
<dbReference type="PROSITE" id="PS00028">
    <property type="entry name" value="ZINC_FINGER_C2H2_1"/>
    <property type="match status" value="5"/>
</dbReference>
<evidence type="ECO:0000256" key="1">
    <source>
        <dbReference type="ARBA" id="ARBA00004123"/>
    </source>
</evidence>
<evidence type="ECO:0000256" key="5">
    <source>
        <dbReference type="ARBA" id="ARBA00022771"/>
    </source>
</evidence>
<feature type="compositionally biased region" description="Low complexity" evidence="12">
    <location>
        <begin position="510"/>
        <end position="520"/>
    </location>
</feature>
<evidence type="ECO:0000256" key="2">
    <source>
        <dbReference type="ARBA" id="ARBA00006991"/>
    </source>
</evidence>
<dbReference type="Proteomes" id="UP000261620">
    <property type="component" value="Unplaced"/>
</dbReference>